<dbReference type="FunFam" id="3.30.70.270:FF:000001">
    <property type="entry name" value="Diguanylate cyclase domain protein"/>
    <property type="match status" value="1"/>
</dbReference>
<evidence type="ECO:0000256" key="1">
    <source>
        <dbReference type="ARBA" id="ARBA00001946"/>
    </source>
</evidence>
<dbReference type="EMBL" id="JXYA01000024">
    <property type="protein sequence ID" value="KJZ08734.1"/>
    <property type="molecule type" value="Genomic_DNA"/>
</dbReference>
<dbReference type="InterPro" id="IPR043128">
    <property type="entry name" value="Rev_trsase/Diguanyl_cyclase"/>
</dbReference>
<dbReference type="EC" id="2.7.7.65" evidence="2"/>
<dbReference type="NCBIfam" id="TIGR00254">
    <property type="entry name" value="GGDEF"/>
    <property type="match status" value="1"/>
</dbReference>
<keyword evidence="4" id="KW-1133">Transmembrane helix</keyword>
<reference evidence="6 7" key="1">
    <citation type="journal article" date="2015" name="BMC Genomics">
        <title>Genome mining reveals unlocked bioactive potential of marine Gram-negative bacteria.</title>
        <authorList>
            <person name="Machado H."/>
            <person name="Sonnenschein E.C."/>
            <person name="Melchiorsen J."/>
            <person name="Gram L."/>
        </authorList>
    </citation>
    <scope>NUCLEOTIDE SEQUENCE [LARGE SCALE GENOMIC DNA]</scope>
    <source>
        <strain evidence="6 7">S2471</strain>
    </source>
</reference>
<keyword evidence="4" id="KW-0472">Membrane</keyword>
<comment type="caution">
    <text evidence="6">The sequence shown here is derived from an EMBL/GenBank/DDBJ whole genome shotgun (WGS) entry which is preliminary data.</text>
</comment>
<feature type="transmembrane region" description="Helical" evidence="4">
    <location>
        <begin position="192"/>
        <end position="211"/>
    </location>
</feature>
<feature type="transmembrane region" description="Helical" evidence="4">
    <location>
        <begin position="6"/>
        <end position="26"/>
    </location>
</feature>
<comment type="cofactor">
    <cofactor evidence="1">
        <name>Mg(2+)</name>
        <dbReference type="ChEBI" id="CHEBI:18420"/>
    </cofactor>
</comment>
<protein>
    <recommendedName>
        <fullName evidence="2">diguanylate cyclase</fullName>
        <ecNumber evidence="2">2.7.7.65</ecNumber>
    </recommendedName>
</protein>
<dbReference type="PROSITE" id="PS50887">
    <property type="entry name" value="GGDEF"/>
    <property type="match status" value="1"/>
</dbReference>
<name>A0A0F4QN21_9GAMM</name>
<feature type="transmembrane region" description="Helical" evidence="4">
    <location>
        <begin position="62"/>
        <end position="84"/>
    </location>
</feature>
<dbReference type="RefSeq" id="WP_046005139.1">
    <property type="nucleotide sequence ID" value="NZ_JXYA01000024.1"/>
</dbReference>
<dbReference type="AlphaFoldDB" id="A0A0F4QN21"/>
<evidence type="ECO:0000259" key="5">
    <source>
        <dbReference type="PROSITE" id="PS50887"/>
    </source>
</evidence>
<dbReference type="InterPro" id="IPR050469">
    <property type="entry name" value="Diguanylate_Cyclase"/>
</dbReference>
<evidence type="ECO:0000313" key="6">
    <source>
        <dbReference type="EMBL" id="KJZ08734.1"/>
    </source>
</evidence>
<feature type="transmembrane region" description="Helical" evidence="4">
    <location>
        <begin position="96"/>
        <end position="115"/>
    </location>
</feature>
<keyword evidence="7" id="KW-1185">Reference proteome</keyword>
<sequence>MQVHDLTLMLSLWIASLAGATVLFVISKMTQTIEGTRLWSLAMLLLSFAYLAQLTMQNLDVQWRVLTFNTFLILGHSAWLIGTWQFVKRTPSKQKIAWLVLPILLISWLTATLVPDRELRITLIGVWLIAVRCHYAWVLYRHARQDKNEFLAARITVGVVLLEVSFSVLYTLQGALGNLPQIGEAFNWVAGYTWVAALLGILAGAPILLLLSAGRFVKELEFAANHDLLTGLLNRRGLARQLNELLPLSKRKCDSLTVMMIDLDLFKRVNDLYGHHNGDRAIVCLAEVLKNHFRSADLQARWGGEEFCLVLFDMQPDMAVASANKLQASFAKQSLQLGLQDTPLTISIGIACTREISQQGFESTQNQADSALYDAKHAGRNCVKMASMALSLLEENP</sequence>
<dbReference type="SMART" id="SM00267">
    <property type="entry name" value="GGDEF"/>
    <property type="match status" value="1"/>
</dbReference>
<evidence type="ECO:0000256" key="2">
    <source>
        <dbReference type="ARBA" id="ARBA00012528"/>
    </source>
</evidence>
<evidence type="ECO:0000256" key="3">
    <source>
        <dbReference type="ARBA" id="ARBA00034247"/>
    </source>
</evidence>
<evidence type="ECO:0000313" key="7">
    <source>
        <dbReference type="Proteomes" id="UP000033452"/>
    </source>
</evidence>
<dbReference type="GO" id="GO:0052621">
    <property type="term" value="F:diguanylate cyclase activity"/>
    <property type="evidence" value="ECO:0007669"/>
    <property type="project" value="UniProtKB-EC"/>
</dbReference>
<dbReference type="Gene3D" id="3.30.70.270">
    <property type="match status" value="1"/>
</dbReference>
<comment type="catalytic activity">
    <reaction evidence="3">
        <text>2 GTP = 3',3'-c-di-GMP + 2 diphosphate</text>
        <dbReference type="Rhea" id="RHEA:24898"/>
        <dbReference type="ChEBI" id="CHEBI:33019"/>
        <dbReference type="ChEBI" id="CHEBI:37565"/>
        <dbReference type="ChEBI" id="CHEBI:58805"/>
        <dbReference type="EC" id="2.7.7.65"/>
    </reaction>
</comment>
<dbReference type="PATRIC" id="fig|43658.5.peg.2449"/>
<feature type="transmembrane region" description="Helical" evidence="4">
    <location>
        <begin position="152"/>
        <end position="172"/>
    </location>
</feature>
<dbReference type="CDD" id="cd01949">
    <property type="entry name" value="GGDEF"/>
    <property type="match status" value="1"/>
</dbReference>
<feature type="transmembrane region" description="Helical" evidence="4">
    <location>
        <begin position="38"/>
        <end position="56"/>
    </location>
</feature>
<dbReference type="Proteomes" id="UP000033452">
    <property type="component" value="Unassembled WGS sequence"/>
</dbReference>
<feature type="domain" description="GGDEF" evidence="5">
    <location>
        <begin position="254"/>
        <end position="388"/>
    </location>
</feature>
<keyword evidence="4" id="KW-0812">Transmembrane</keyword>
<evidence type="ECO:0000256" key="4">
    <source>
        <dbReference type="SAM" id="Phobius"/>
    </source>
</evidence>
<gene>
    <name evidence="6" type="ORF">TW77_11580</name>
</gene>
<dbReference type="PANTHER" id="PTHR45138:SF9">
    <property type="entry name" value="DIGUANYLATE CYCLASE DGCM-RELATED"/>
    <property type="match status" value="1"/>
</dbReference>
<dbReference type="Pfam" id="PF00990">
    <property type="entry name" value="GGDEF"/>
    <property type="match status" value="1"/>
</dbReference>
<dbReference type="PANTHER" id="PTHR45138">
    <property type="entry name" value="REGULATORY COMPONENTS OF SENSORY TRANSDUCTION SYSTEM"/>
    <property type="match status" value="1"/>
</dbReference>
<proteinExistence type="predicted"/>
<dbReference type="InterPro" id="IPR000160">
    <property type="entry name" value="GGDEF_dom"/>
</dbReference>
<dbReference type="InterPro" id="IPR029787">
    <property type="entry name" value="Nucleotide_cyclase"/>
</dbReference>
<accession>A0A0F4QN21</accession>
<dbReference type="OrthoDB" id="9803824at2"/>
<feature type="transmembrane region" description="Helical" evidence="4">
    <location>
        <begin position="121"/>
        <end position="140"/>
    </location>
</feature>
<organism evidence="6 7">
    <name type="scientific">Pseudoalteromonas rubra</name>
    <dbReference type="NCBI Taxonomy" id="43658"/>
    <lineage>
        <taxon>Bacteria</taxon>
        <taxon>Pseudomonadati</taxon>
        <taxon>Pseudomonadota</taxon>
        <taxon>Gammaproteobacteria</taxon>
        <taxon>Alteromonadales</taxon>
        <taxon>Pseudoalteromonadaceae</taxon>
        <taxon>Pseudoalteromonas</taxon>
    </lineage>
</organism>
<dbReference type="SUPFAM" id="SSF55073">
    <property type="entry name" value="Nucleotide cyclase"/>
    <property type="match status" value="1"/>
</dbReference>